<feature type="transmembrane region" description="Helical" evidence="6">
    <location>
        <begin position="51"/>
        <end position="84"/>
    </location>
</feature>
<dbReference type="RefSeq" id="WP_310339504.1">
    <property type="nucleotide sequence ID" value="NZ_JAVDXO010000001.1"/>
</dbReference>
<dbReference type="Proteomes" id="UP001268089">
    <property type="component" value="Unassembled WGS sequence"/>
</dbReference>
<feature type="transmembrane region" description="Helical" evidence="6">
    <location>
        <begin position="193"/>
        <end position="212"/>
    </location>
</feature>
<evidence type="ECO:0000256" key="4">
    <source>
        <dbReference type="ARBA" id="ARBA00022989"/>
    </source>
</evidence>
<evidence type="ECO:0000313" key="7">
    <source>
        <dbReference type="EMBL" id="MDR7305418.1"/>
    </source>
</evidence>
<protein>
    <submittedName>
        <fullName evidence="7">Threonine/homoserine/homoserine lactone efflux protein</fullName>
    </submittedName>
</protein>
<proteinExistence type="predicted"/>
<evidence type="ECO:0000256" key="2">
    <source>
        <dbReference type="ARBA" id="ARBA00022475"/>
    </source>
</evidence>
<comment type="caution">
    <text evidence="7">The sequence shown here is derived from an EMBL/GenBank/DDBJ whole genome shotgun (WGS) entry which is preliminary data.</text>
</comment>
<dbReference type="PANTHER" id="PTHR30086">
    <property type="entry name" value="ARGININE EXPORTER PROTEIN ARGO"/>
    <property type="match status" value="1"/>
</dbReference>
<keyword evidence="3 6" id="KW-0812">Transmembrane</keyword>
<gene>
    <name evidence="7" type="ORF">J2X15_000684</name>
</gene>
<dbReference type="Pfam" id="PF01810">
    <property type="entry name" value="LysE"/>
    <property type="match status" value="1"/>
</dbReference>
<evidence type="ECO:0000256" key="5">
    <source>
        <dbReference type="ARBA" id="ARBA00023136"/>
    </source>
</evidence>
<dbReference type="InterPro" id="IPR001123">
    <property type="entry name" value="LeuE-type"/>
</dbReference>
<evidence type="ECO:0000256" key="6">
    <source>
        <dbReference type="SAM" id="Phobius"/>
    </source>
</evidence>
<keyword evidence="5 6" id="KW-0472">Membrane</keyword>
<accession>A0ABU1ZJ65</accession>
<organism evidence="7 8">
    <name type="scientific">Rhodoferax saidenbachensis</name>
    <dbReference type="NCBI Taxonomy" id="1484693"/>
    <lineage>
        <taxon>Bacteria</taxon>
        <taxon>Pseudomonadati</taxon>
        <taxon>Pseudomonadota</taxon>
        <taxon>Betaproteobacteria</taxon>
        <taxon>Burkholderiales</taxon>
        <taxon>Comamonadaceae</taxon>
        <taxon>Rhodoferax</taxon>
    </lineage>
</organism>
<reference evidence="7 8" key="1">
    <citation type="submission" date="2023-07" db="EMBL/GenBank/DDBJ databases">
        <title>Sorghum-associated microbial communities from plants grown in Nebraska, USA.</title>
        <authorList>
            <person name="Schachtman D."/>
        </authorList>
    </citation>
    <scope>NUCLEOTIDE SEQUENCE [LARGE SCALE GENOMIC DNA]</scope>
    <source>
        <strain evidence="7 8">BE308</strain>
    </source>
</reference>
<name>A0ABU1ZJ65_9BURK</name>
<keyword evidence="4 6" id="KW-1133">Transmembrane helix</keyword>
<evidence type="ECO:0000256" key="1">
    <source>
        <dbReference type="ARBA" id="ARBA00004651"/>
    </source>
</evidence>
<dbReference type="EMBL" id="JAVDXO010000001">
    <property type="protein sequence ID" value="MDR7305418.1"/>
    <property type="molecule type" value="Genomic_DNA"/>
</dbReference>
<feature type="transmembrane region" description="Helical" evidence="6">
    <location>
        <begin position="157"/>
        <end position="181"/>
    </location>
</feature>
<comment type="subcellular location">
    <subcellularLocation>
        <location evidence="1">Cell membrane</location>
        <topology evidence="1">Multi-pass membrane protein</topology>
    </subcellularLocation>
</comment>
<evidence type="ECO:0000256" key="3">
    <source>
        <dbReference type="ARBA" id="ARBA00022692"/>
    </source>
</evidence>
<sequence>MHLSNWLVFCGVAFLVCFSPGPGVLLAISNAMAHGKRDWVASSLGNATGLFIISGVAMAGMGAILAVSALAFTILKVAGALYLIYLGIRQWRSQAVSFAAAESAAGSVNKATGAPASRKLYGQGMGVALTNPKAILFFSALFPQFITADAPVFEQVAVLTCTFVAMSLLSHLFYVLVARMFKGQLTNPLKQRLFNRVSGGLFVVLGLSLLRLKNKVAA</sequence>
<keyword evidence="8" id="KW-1185">Reference proteome</keyword>
<evidence type="ECO:0000313" key="8">
    <source>
        <dbReference type="Proteomes" id="UP001268089"/>
    </source>
</evidence>
<dbReference type="PANTHER" id="PTHR30086:SF20">
    <property type="entry name" value="ARGININE EXPORTER PROTEIN ARGO-RELATED"/>
    <property type="match status" value="1"/>
</dbReference>
<dbReference type="PIRSF" id="PIRSF006324">
    <property type="entry name" value="LeuE"/>
    <property type="match status" value="1"/>
</dbReference>
<keyword evidence="2" id="KW-1003">Cell membrane</keyword>